<dbReference type="EMBL" id="QEAP01000124">
    <property type="protein sequence ID" value="TPX74474.1"/>
    <property type="molecule type" value="Genomic_DNA"/>
</dbReference>
<protein>
    <recommendedName>
        <fullName evidence="5">SH3 domain-containing protein</fullName>
    </recommendedName>
</protein>
<feature type="transmembrane region" description="Helical" evidence="4">
    <location>
        <begin position="237"/>
        <end position="262"/>
    </location>
</feature>
<evidence type="ECO:0000256" key="4">
    <source>
        <dbReference type="SAM" id="Phobius"/>
    </source>
</evidence>
<dbReference type="Gene3D" id="2.30.30.40">
    <property type="entry name" value="SH3 Domains"/>
    <property type="match status" value="3"/>
</dbReference>
<dbReference type="Proteomes" id="UP000320333">
    <property type="component" value="Unassembled WGS sequence"/>
</dbReference>
<sequence>MASSCFQLSENSVCGSAYAGVAISPTLFASEALLDASLSRSSSSEGVSALYYCGTGAVSEVRFLASVKCAEAAFQSIDLCSARASAANTRSLLCPQQCQAAVLSLQQTLVANSNTATTQCPLSAAATAVSDTQALCSQFSSISDSCWEGVQQDSLSCGFLDPIAACAIPRNAALPCCANPQPRPSFTPRQSGITTSSSKTVSPTNTLKASPSNTSSSFSSSQPQAQTDTPSYSTTKAVLIAATTAAAAIFIACLIAFICVFLRRRDRKNPSQNNQNTATTAGRASMAALEDGSSANDQIFSKISQRIDPYVIQDSQPYVPPPRSEASMSEPVRYEMDRADDRRAKVTAAAIPGVENKIWQVLHAYEPTRSDELRLNPGHSVVIVRDFGDGWAEGIDLLSGDGGIFPLSCVTDPNIARKLSSSVPIVAPIILQREASQRRPGSRSGNMHYIVIRPYKAVLPDELNLIPGRDMVVLQSFEDGWCKGFDPARPEDVGVFPKSCLLSKEEFRRSRMMAVREAAPPTPPTNGAILVTKRMSSLDVAGGGTGAKPESTTAMMEYSGSDTLDRVRVLHAYKATRPDELELRVGGEVTIVKEFKDGWAKGEDVATGNVGMFPLICVTSRNT</sequence>
<keyword evidence="4" id="KW-0472">Membrane</keyword>
<dbReference type="GO" id="GO:0005737">
    <property type="term" value="C:cytoplasm"/>
    <property type="evidence" value="ECO:0007669"/>
    <property type="project" value="TreeGrafter"/>
</dbReference>
<feature type="compositionally biased region" description="Low complexity" evidence="3">
    <location>
        <begin position="210"/>
        <end position="221"/>
    </location>
</feature>
<dbReference type="SMART" id="SM00326">
    <property type="entry name" value="SH3"/>
    <property type="match status" value="3"/>
</dbReference>
<dbReference type="OrthoDB" id="5595608at2759"/>
<dbReference type="InterPro" id="IPR036028">
    <property type="entry name" value="SH3-like_dom_sf"/>
</dbReference>
<dbReference type="PROSITE" id="PS50002">
    <property type="entry name" value="SH3"/>
    <property type="match status" value="3"/>
</dbReference>
<organism evidence="6 7">
    <name type="scientific">Chytriomyces confervae</name>
    <dbReference type="NCBI Taxonomy" id="246404"/>
    <lineage>
        <taxon>Eukaryota</taxon>
        <taxon>Fungi</taxon>
        <taxon>Fungi incertae sedis</taxon>
        <taxon>Chytridiomycota</taxon>
        <taxon>Chytridiomycota incertae sedis</taxon>
        <taxon>Chytridiomycetes</taxon>
        <taxon>Chytridiales</taxon>
        <taxon>Chytriomycetaceae</taxon>
        <taxon>Chytriomyces</taxon>
    </lineage>
</organism>
<feature type="domain" description="SH3" evidence="5">
    <location>
        <begin position="562"/>
        <end position="623"/>
    </location>
</feature>
<proteinExistence type="predicted"/>
<feature type="region of interest" description="Disordered" evidence="3">
    <location>
        <begin position="185"/>
        <end position="230"/>
    </location>
</feature>
<dbReference type="STRING" id="246404.A0A507FE16"/>
<feature type="compositionally biased region" description="Polar residues" evidence="3">
    <location>
        <begin position="187"/>
        <end position="209"/>
    </location>
</feature>
<comment type="caution">
    <text evidence="6">The sequence shown here is derived from an EMBL/GenBank/DDBJ whole genome shotgun (WGS) entry which is preliminary data.</text>
</comment>
<dbReference type="InterPro" id="IPR001452">
    <property type="entry name" value="SH3_domain"/>
</dbReference>
<name>A0A507FE16_9FUNG</name>
<feature type="domain" description="SH3" evidence="5">
    <location>
        <begin position="444"/>
        <end position="506"/>
    </location>
</feature>
<dbReference type="Pfam" id="PF00018">
    <property type="entry name" value="SH3_1"/>
    <property type="match status" value="1"/>
</dbReference>
<evidence type="ECO:0000256" key="2">
    <source>
        <dbReference type="PROSITE-ProRule" id="PRU00192"/>
    </source>
</evidence>
<dbReference type="AlphaFoldDB" id="A0A507FE16"/>
<evidence type="ECO:0000256" key="1">
    <source>
        <dbReference type="ARBA" id="ARBA00022443"/>
    </source>
</evidence>
<dbReference type="InterPro" id="IPR050384">
    <property type="entry name" value="Endophilin_SH3RF"/>
</dbReference>
<keyword evidence="1 2" id="KW-0728">SH3 domain</keyword>
<keyword evidence="4" id="KW-0812">Transmembrane</keyword>
<dbReference type="PANTHER" id="PTHR14167">
    <property type="entry name" value="SH3 DOMAIN-CONTAINING"/>
    <property type="match status" value="1"/>
</dbReference>
<dbReference type="SUPFAM" id="SSF50044">
    <property type="entry name" value="SH3-domain"/>
    <property type="match status" value="3"/>
</dbReference>
<evidence type="ECO:0000256" key="3">
    <source>
        <dbReference type="SAM" id="MobiDB-lite"/>
    </source>
</evidence>
<accession>A0A507FE16</accession>
<keyword evidence="7" id="KW-1185">Reference proteome</keyword>
<reference evidence="6 7" key="1">
    <citation type="journal article" date="2019" name="Sci. Rep.">
        <title>Comparative genomics of chytrid fungi reveal insights into the obligate biotrophic and pathogenic lifestyle of Synchytrium endobioticum.</title>
        <authorList>
            <person name="van de Vossenberg B.T.L.H."/>
            <person name="Warris S."/>
            <person name="Nguyen H.D.T."/>
            <person name="van Gent-Pelzer M.P.E."/>
            <person name="Joly D.L."/>
            <person name="van de Geest H.C."/>
            <person name="Bonants P.J.M."/>
            <person name="Smith D.S."/>
            <person name="Levesque C.A."/>
            <person name="van der Lee T.A.J."/>
        </authorList>
    </citation>
    <scope>NUCLEOTIDE SEQUENCE [LARGE SCALE GENOMIC DNA]</scope>
    <source>
        <strain evidence="6 7">CBS 675.73</strain>
    </source>
</reference>
<evidence type="ECO:0000313" key="7">
    <source>
        <dbReference type="Proteomes" id="UP000320333"/>
    </source>
</evidence>
<feature type="domain" description="SH3" evidence="5">
    <location>
        <begin position="354"/>
        <end position="415"/>
    </location>
</feature>
<evidence type="ECO:0000259" key="5">
    <source>
        <dbReference type="PROSITE" id="PS50002"/>
    </source>
</evidence>
<dbReference type="Pfam" id="PF14604">
    <property type="entry name" value="SH3_9"/>
    <property type="match status" value="1"/>
</dbReference>
<dbReference type="PANTHER" id="PTHR14167:SF116">
    <property type="entry name" value="CAP, ISOFORM AC"/>
    <property type="match status" value="1"/>
</dbReference>
<keyword evidence="4" id="KW-1133">Transmembrane helix</keyword>
<evidence type="ECO:0000313" key="6">
    <source>
        <dbReference type="EMBL" id="TPX74474.1"/>
    </source>
</evidence>
<gene>
    <name evidence="6" type="ORF">CcCBS67573_g04253</name>
</gene>